<sequence>MKVESLVEKVTMRNGIEIIIIKTEVTRERVFLGKERYLIRVEGVFKEKWEKGFSVRHFTVPVHLTEIDDAYWELESYRGDTINFFALSDSHHPEEREALLHYCLSQDSVFIKVENDFGRDSLFCKWVKHGCLNTFTIRKRNRR</sequence>
<dbReference type="RefSeq" id="WP_203353041.1">
    <property type="nucleotide sequence ID" value="NZ_CP069127.1"/>
</dbReference>
<evidence type="ECO:0000313" key="1">
    <source>
        <dbReference type="EMBL" id="QRG65972.1"/>
    </source>
</evidence>
<accession>A0ABX7FIK4</accession>
<reference evidence="1 2" key="1">
    <citation type="submission" date="2021-01" db="EMBL/GenBank/DDBJ databases">
        <title>Identification of strong promoters based on the transcriptome of Brevibacillus choshinensis.</title>
        <authorList>
            <person name="Yao D."/>
            <person name="Zhang K."/>
            <person name="Wu J."/>
        </authorList>
    </citation>
    <scope>NUCLEOTIDE SEQUENCE [LARGE SCALE GENOMIC DNA]</scope>
    <source>
        <strain evidence="1 2">HPD31-SP3</strain>
    </source>
</reference>
<dbReference type="Proteomes" id="UP000596248">
    <property type="component" value="Chromosome"/>
</dbReference>
<organism evidence="1 2">
    <name type="scientific">Brevibacillus choshinensis</name>
    <dbReference type="NCBI Taxonomy" id="54911"/>
    <lineage>
        <taxon>Bacteria</taxon>
        <taxon>Bacillati</taxon>
        <taxon>Bacillota</taxon>
        <taxon>Bacilli</taxon>
        <taxon>Bacillales</taxon>
        <taxon>Paenibacillaceae</taxon>
        <taxon>Brevibacillus</taxon>
    </lineage>
</organism>
<name>A0ABX7FIK4_BRECH</name>
<evidence type="ECO:0000313" key="2">
    <source>
        <dbReference type="Proteomes" id="UP000596248"/>
    </source>
</evidence>
<protein>
    <submittedName>
        <fullName evidence="1">Uncharacterized protein</fullName>
    </submittedName>
</protein>
<proteinExistence type="predicted"/>
<keyword evidence="2" id="KW-1185">Reference proteome</keyword>
<dbReference type="EMBL" id="CP069127">
    <property type="protein sequence ID" value="QRG65972.1"/>
    <property type="molecule type" value="Genomic_DNA"/>
</dbReference>
<gene>
    <name evidence="1" type="ORF">JNE38_20660</name>
</gene>